<accession>A0A1M5R3U7</accession>
<gene>
    <name evidence="1" type="ORF">SAMN02745135_00071</name>
</gene>
<dbReference type="InterPro" id="IPR002698">
    <property type="entry name" value="FTHF_cligase"/>
</dbReference>
<dbReference type="RefSeq" id="WP_242945528.1">
    <property type="nucleotide sequence ID" value="NZ_FQXO01000004.1"/>
</dbReference>
<dbReference type="InterPro" id="IPR037171">
    <property type="entry name" value="NagB/RpiA_transferase-like"/>
</dbReference>
<dbReference type="SUPFAM" id="SSF100950">
    <property type="entry name" value="NagB/RpiA/CoA transferase-like"/>
    <property type="match status" value="1"/>
</dbReference>
<name>A0A1M5R3U7_9FIRM</name>
<dbReference type="AlphaFoldDB" id="A0A1M5R3U7"/>
<evidence type="ECO:0000313" key="1">
    <source>
        <dbReference type="EMBL" id="SHH21002.1"/>
    </source>
</evidence>
<proteinExistence type="predicted"/>
<dbReference type="Proteomes" id="UP000183967">
    <property type="component" value="Unassembled WGS sequence"/>
</dbReference>
<keyword evidence="1" id="KW-0436">Ligase</keyword>
<keyword evidence="2" id="KW-1185">Reference proteome</keyword>
<evidence type="ECO:0000313" key="2">
    <source>
        <dbReference type="Proteomes" id="UP000183967"/>
    </source>
</evidence>
<dbReference type="EMBL" id="FQXO01000004">
    <property type="protein sequence ID" value="SHH21002.1"/>
    <property type="molecule type" value="Genomic_DNA"/>
</dbReference>
<dbReference type="GO" id="GO:0016874">
    <property type="term" value="F:ligase activity"/>
    <property type="evidence" value="ECO:0007669"/>
    <property type="project" value="UniProtKB-KW"/>
</dbReference>
<dbReference type="InterPro" id="IPR024185">
    <property type="entry name" value="FTHF_cligase-like_sf"/>
</dbReference>
<reference evidence="2" key="1">
    <citation type="submission" date="2016-11" db="EMBL/GenBank/DDBJ databases">
        <authorList>
            <person name="Varghese N."/>
            <person name="Submissions S."/>
        </authorList>
    </citation>
    <scope>NUCLEOTIDE SEQUENCE [LARGE SCALE GENOMIC DNA]</scope>
    <source>
        <strain evidence="2">DSM 13643</strain>
    </source>
</reference>
<dbReference type="Pfam" id="PF01812">
    <property type="entry name" value="5-FTHF_cyc-lig"/>
    <property type="match status" value="1"/>
</dbReference>
<dbReference type="Gene3D" id="3.40.50.10420">
    <property type="entry name" value="NagB/RpiA/CoA transferase-like"/>
    <property type="match status" value="1"/>
</dbReference>
<sequence>MKIPQKWERKSTTLRDKSVPKVALAFDFQVVEKIDEEKHDIPVDYIITEKGVRTV</sequence>
<protein>
    <submittedName>
        <fullName evidence="1">5-formyltetrahydrofolate cyclo-ligase family protein</fullName>
    </submittedName>
</protein>
<organism evidence="1 2">
    <name type="scientific">Caloranaerobacter azorensis DSM 13643</name>
    <dbReference type="NCBI Taxonomy" id="1121264"/>
    <lineage>
        <taxon>Bacteria</taxon>
        <taxon>Bacillati</taxon>
        <taxon>Bacillota</taxon>
        <taxon>Tissierellia</taxon>
        <taxon>Tissierellales</taxon>
        <taxon>Thermohalobacteraceae</taxon>
        <taxon>Caloranaerobacter</taxon>
    </lineage>
</organism>